<sequence length="437" mass="48940">MQQVRPDMEHQVVQLRGELRKARDERDRAHRVLEVTDEWKSLASANDRTTIEALEAELRASRESEKRMLDSLALQTKQLELTKISLEEAKLEIASLKDASRRLEACSTPRTPVSTPRSRHDRDVQRVHGELRVALAAEEKSKKAMEEFVMALKEVNAELHTTRQQLARSQHEAEAVRLEADRLHMSAKRKDERLRAVSDEAARLRAEAEESFAAWRGKEAGFTACMKSTEAELAESRRENARLIESQRSWRAEVAKLRDILKQAVRDTNVAKEALEEARAESAVLRAMVGDKDNAVKRTKQELECLKMSEAAARDSVKELQSMLVATSASPTAAAAAAAAAGKAEAEESPSPRVIRVGPPGLEKYPSDSKIRPPAGITRPRRLSETFEGSAYDIFGSMEDQKGDLGVFSGMPRLPGRRRVVLRKVGSLFRWKSFTNK</sequence>
<protein>
    <recommendedName>
        <fullName evidence="5">Myosin heavy chain</fullName>
    </recommendedName>
</protein>
<accession>A0A835ESJ6</accession>
<feature type="coiled-coil region" evidence="1">
    <location>
        <begin position="79"/>
        <end position="106"/>
    </location>
</feature>
<keyword evidence="1" id="KW-0175">Coiled coil</keyword>
<proteinExistence type="predicted"/>
<evidence type="ECO:0000313" key="3">
    <source>
        <dbReference type="EMBL" id="KAF8718109.1"/>
    </source>
</evidence>
<evidence type="ECO:0000313" key="4">
    <source>
        <dbReference type="Proteomes" id="UP000636709"/>
    </source>
</evidence>
<evidence type="ECO:0008006" key="5">
    <source>
        <dbReference type="Google" id="ProtNLM"/>
    </source>
</evidence>
<evidence type="ECO:0000256" key="1">
    <source>
        <dbReference type="SAM" id="Coils"/>
    </source>
</evidence>
<feature type="coiled-coil region" evidence="1">
    <location>
        <begin position="152"/>
        <end position="281"/>
    </location>
</feature>
<keyword evidence="4" id="KW-1185">Reference proteome</keyword>
<dbReference type="PANTHER" id="PTHR35164:SF9">
    <property type="entry name" value="EXPRESSED PROTEIN"/>
    <property type="match status" value="1"/>
</dbReference>
<dbReference type="AlphaFoldDB" id="A0A835ESJ6"/>
<evidence type="ECO:0000256" key="2">
    <source>
        <dbReference type="SAM" id="MobiDB-lite"/>
    </source>
</evidence>
<name>A0A835ESJ6_9POAL</name>
<dbReference type="PANTHER" id="PTHR35164">
    <property type="entry name" value="EXPRESSED PROTEIN"/>
    <property type="match status" value="1"/>
</dbReference>
<feature type="coiled-coil region" evidence="1">
    <location>
        <begin position="5"/>
        <end position="32"/>
    </location>
</feature>
<organism evidence="3 4">
    <name type="scientific">Digitaria exilis</name>
    <dbReference type="NCBI Taxonomy" id="1010633"/>
    <lineage>
        <taxon>Eukaryota</taxon>
        <taxon>Viridiplantae</taxon>
        <taxon>Streptophyta</taxon>
        <taxon>Embryophyta</taxon>
        <taxon>Tracheophyta</taxon>
        <taxon>Spermatophyta</taxon>
        <taxon>Magnoliopsida</taxon>
        <taxon>Liliopsida</taxon>
        <taxon>Poales</taxon>
        <taxon>Poaceae</taxon>
        <taxon>PACMAD clade</taxon>
        <taxon>Panicoideae</taxon>
        <taxon>Panicodae</taxon>
        <taxon>Paniceae</taxon>
        <taxon>Anthephorinae</taxon>
        <taxon>Digitaria</taxon>
    </lineage>
</organism>
<reference evidence="3" key="1">
    <citation type="submission" date="2020-07" db="EMBL/GenBank/DDBJ databases">
        <title>Genome sequence and genetic diversity analysis of an under-domesticated orphan crop, white fonio (Digitaria exilis).</title>
        <authorList>
            <person name="Bennetzen J.L."/>
            <person name="Chen S."/>
            <person name="Ma X."/>
            <person name="Wang X."/>
            <person name="Yssel A.E.J."/>
            <person name="Chaluvadi S.R."/>
            <person name="Johnson M."/>
            <person name="Gangashetty P."/>
            <person name="Hamidou F."/>
            <person name="Sanogo M.D."/>
            <person name="Zwaenepoel A."/>
            <person name="Wallace J."/>
            <person name="Van De Peer Y."/>
            <person name="Van Deynze A."/>
        </authorList>
    </citation>
    <scope>NUCLEOTIDE SEQUENCE</scope>
    <source>
        <tissue evidence="3">Leaves</tissue>
    </source>
</reference>
<feature type="region of interest" description="Disordered" evidence="2">
    <location>
        <begin position="342"/>
        <end position="377"/>
    </location>
</feature>
<gene>
    <name evidence="3" type="ORF">HU200_025594</name>
</gene>
<dbReference type="OrthoDB" id="774313at2759"/>
<dbReference type="EMBL" id="JACEFO010001712">
    <property type="protein sequence ID" value="KAF8718109.1"/>
    <property type="molecule type" value="Genomic_DNA"/>
</dbReference>
<comment type="caution">
    <text evidence="3">The sequence shown here is derived from an EMBL/GenBank/DDBJ whole genome shotgun (WGS) entry which is preliminary data.</text>
</comment>
<dbReference type="Proteomes" id="UP000636709">
    <property type="component" value="Unassembled WGS sequence"/>
</dbReference>